<dbReference type="InterPro" id="IPR002876">
    <property type="entry name" value="Transcrip_reg_TACO1-like"/>
</dbReference>
<proteinExistence type="inferred from homology"/>
<dbReference type="NCBIfam" id="TIGR01033">
    <property type="entry name" value="YebC/PmpR family DNA-binding transcriptional regulator"/>
    <property type="match status" value="1"/>
</dbReference>
<dbReference type="InterPro" id="IPR026564">
    <property type="entry name" value="Transcrip_reg_TACO1-like_dom3"/>
</dbReference>
<dbReference type="SUPFAM" id="SSF75625">
    <property type="entry name" value="YebC-like"/>
    <property type="match status" value="1"/>
</dbReference>
<accession>A0A0S4M3D3</accession>
<dbReference type="EMBL" id="LN906597">
    <property type="protein sequence ID" value="CUT17242.1"/>
    <property type="molecule type" value="Genomic_DNA"/>
</dbReference>
<dbReference type="GO" id="GO:0003677">
    <property type="term" value="F:DNA binding"/>
    <property type="evidence" value="ECO:0007669"/>
    <property type="project" value="UniProtKB-UniRule"/>
</dbReference>
<dbReference type="InterPro" id="IPR049083">
    <property type="entry name" value="TACO1_YebC_N"/>
</dbReference>
<evidence type="ECO:0000259" key="8">
    <source>
        <dbReference type="Pfam" id="PF20772"/>
    </source>
</evidence>
<dbReference type="STRING" id="1561003.Ark11_0392"/>
<sequence>MSGHSKWSNIKHQKSAADAKKGKAFTKIIREITVATKKGGSDPNSNPSLRLAMDKASAANMPKDTVNRAIQRGSGALAGADYVEVRYEGYAPDGAAIIVDCLTDNKIRTVAAVRHEFSKSGGNLGTDGCVSYMFGHCGLFIFSPYVSEELVMEVALSKDVEDVVKQEDGSIEVQTTPSLFFDTKQAFEDASLVPDMAIIVMKPEVEITISADAERKVRNLISALEDLDDVREVFSNVNFVSFN</sequence>
<dbReference type="FunFam" id="1.10.10.200:FF:000002">
    <property type="entry name" value="Probable transcriptional regulatory protein CLM62_37755"/>
    <property type="match status" value="1"/>
</dbReference>
<evidence type="ECO:0000256" key="2">
    <source>
        <dbReference type="ARBA" id="ARBA00022490"/>
    </source>
</evidence>
<gene>
    <name evidence="9" type="ORF">Ark11_0392</name>
</gene>
<dbReference type="PANTHER" id="PTHR12532:SF6">
    <property type="entry name" value="TRANSCRIPTIONAL REGULATORY PROTEIN YEBC-RELATED"/>
    <property type="match status" value="1"/>
</dbReference>
<dbReference type="Gene3D" id="3.30.70.980">
    <property type="match status" value="2"/>
</dbReference>
<dbReference type="HAMAP" id="MF_00693">
    <property type="entry name" value="Transcrip_reg_TACO1"/>
    <property type="match status" value="1"/>
</dbReference>
<evidence type="ECO:0000256" key="5">
    <source>
        <dbReference type="ARBA" id="ARBA00023163"/>
    </source>
</evidence>
<dbReference type="InterPro" id="IPR017856">
    <property type="entry name" value="Integrase-like_N"/>
</dbReference>
<dbReference type="RefSeq" id="WP_092343177.1">
    <property type="nucleotide sequence ID" value="NZ_LN906597.1"/>
</dbReference>
<dbReference type="PATRIC" id="fig|1561003.3.peg.402"/>
<evidence type="ECO:0000259" key="7">
    <source>
        <dbReference type="Pfam" id="PF01709"/>
    </source>
</evidence>
<feature type="domain" description="TACO1/YebC-like second and third" evidence="7">
    <location>
        <begin position="82"/>
        <end position="237"/>
    </location>
</feature>
<keyword evidence="4 6" id="KW-0238">DNA-binding</keyword>
<keyword evidence="5 6" id="KW-0804">Transcription</keyword>
<dbReference type="InterPro" id="IPR048300">
    <property type="entry name" value="TACO1_YebC-like_2nd/3rd_dom"/>
</dbReference>
<evidence type="ECO:0000313" key="10">
    <source>
        <dbReference type="Proteomes" id="UP000198651"/>
    </source>
</evidence>
<name>A0A0S4M3D3_9BURK</name>
<dbReference type="Gene3D" id="1.10.10.200">
    <property type="match status" value="1"/>
</dbReference>
<evidence type="ECO:0000256" key="3">
    <source>
        <dbReference type="ARBA" id="ARBA00023015"/>
    </source>
</evidence>
<keyword evidence="10" id="KW-1185">Reference proteome</keyword>
<dbReference type="Proteomes" id="UP000198651">
    <property type="component" value="Chromosome I"/>
</dbReference>
<dbReference type="PANTHER" id="PTHR12532">
    <property type="entry name" value="TRANSLATIONAL ACTIVATOR OF CYTOCHROME C OXIDASE 1"/>
    <property type="match status" value="1"/>
</dbReference>
<dbReference type="GO" id="GO:0006355">
    <property type="term" value="P:regulation of DNA-templated transcription"/>
    <property type="evidence" value="ECO:0007669"/>
    <property type="project" value="UniProtKB-UniRule"/>
</dbReference>
<keyword evidence="3 6" id="KW-0805">Transcription regulation</keyword>
<evidence type="ECO:0000256" key="6">
    <source>
        <dbReference type="HAMAP-Rule" id="MF_00693"/>
    </source>
</evidence>
<evidence type="ECO:0000256" key="1">
    <source>
        <dbReference type="ARBA" id="ARBA00008724"/>
    </source>
</evidence>
<dbReference type="OrthoDB" id="9781053at2"/>
<dbReference type="NCBIfam" id="NF009044">
    <property type="entry name" value="PRK12378.1"/>
    <property type="match status" value="1"/>
</dbReference>
<protein>
    <recommendedName>
        <fullName evidence="6">Probable transcriptional regulatory protein Ark11_0392</fullName>
    </recommendedName>
</protein>
<comment type="subcellular location">
    <subcellularLocation>
        <location evidence="6">Cytoplasm</location>
    </subcellularLocation>
</comment>
<dbReference type="Pfam" id="PF01709">
    <property type="entry name" value="Transcrip_reg"/>
    <property type="match status" value="1"/>
</dbReference>
<evidence type="ECO:0000313" key="9">
    <source>
        <dbReference type="EMBL" id="CUT17242.1"/>
    </source>
</evidence>
<comment type="similarity">
    <text evidence="1 6">Belongs to the TACO1 family.</text>
</comment>
<dbReference type="InterPro" id="IPR029072">
    <property type="entry name" value="YebC-like"/>
</dbReference>
<dbReference type="GO" id="GO:0005829">
    <property type="term" value="C:cytosol"/>
    <property type="evidence" value="ECO:0007669"/>
    <property type="project" value="TreeGrafter"/>
</dbReference>
<dbReference type="AlphaFoldDB" id="A0A0S4M3D3"/>
<dbReference type="NCBIfam" id="NF001030">
    <property type="entry name" value="PRK00110.1"/>
    <property type="match status" value="1"/>
</dbReference>
<organism evidence="9 10">
    <name type="scientific">Candidatus Ichthyocystis hellenicum</name>
    <dbReference type="NCBI Taxonomy" id="1561003"/>
    <lineage>
        <taxon>Bacteria</taxon>
        <taxon>Pseudomonadati</taxon>
        <taxon>Pseudomonadota</taxon>
        <taxon>Betaproteobacteria</taxon>
        <taxon>Burkholderiales</taxon>
        <taxon>Candidatus Ichthyocystis</taxon>
    </lineage>
</organism>
<keyword evidence="2 6" id="KW-0963">Cytoplasm</keyword>
<reference evidence="10" key="1">
    <citation type="submission" date="2015-11" db="EMBL/GenBank/DDBJ databases">
        <authorList>
            <person name="Seth-Smith H.M.B."/>
        </authorList>
    </citation>
    <scope>NUCLEOTIDE SEQUENCE [LARGE SCALE GENOMIC DNA]</scope>
    <source>
        <strain evidence="10">2013Ark11</strain>
    </source>
</reference>
<feature type="domain" description="TACO1/YebC-like N-terminal" evidence="8">
    <location>
        <begin position="5"/>
        <end position="75"/>
    </location>
</feature>
<evidence type="ECO:0000256" key="4">
    <source>
        <dbReference type="ARBA" id="ARBA00023125"/>
    </source>
</evidence>
<dbReference type="Pfam" id="PF20772">
    <property type="entry name" value="TACO1_YebC_N"/>
    <property type="match status" value="1"/>
</dbReference>